<dbReference type="Proteomes" id="UP000070659">
    <property type="component" value="Unassembled WGS sequence"/>
</dbReference>
<organism evidence="5 6">
    <name type="scientific">Carbonactinospora thermoautotrophica</name>
    <dbReference type="NCBI Taxonomy" id="1469144"/>
    <lineage>
        <taxon>Bacteria</taxon>
        <taxon>Bacillati</taxon>
        <taxon>Actinomycetota</taxon>
        <taxon>Actinomycetes</taxon>
        <taxon>Kitasatosporales</taxon>
        <taxon>Carbonactinosporaceae</taxon>
        <taxon>Carbonactinospora</taxon>
    </lineage>
</organism>
<keyword evidence="2" id="KW-0560">Oxidoreductase</keyword>
<comment type="caution">
    <text evidence="5">The sequence shown here is derived from an EMBL/GenBank/DDBJ whole genome shotgun (WGS) entry which is preliminary data.</text>
</comment>
<dbReference type="GO" id="GO:0016491">
    <property type="term" value="F:oxidoreductase activity"/>
    <property type="evidence" value="ECO:0007669"/>
    <property type="project" value="UniProtKB-KW"/>
</dbReference>
<dbReference type="EMBL" id="JYIK01000996">
    <property type="protein sequence ID" value="KWX08276.1"/>
    <property type="molecule type" value="Genomic_DNA"/>
</dbReference>
<evidence type="ECO:0000313" key="7">
    <source>
        <dbReference type="Proteomes" id="UP000070659"/>
    </source>
</evidence>
<dbReference type="InterPro" id="IPR000415">
    <property type="entry name" value="Nitroreductase-like"/>
</dbReference>
<dbReference type="PANTHER" id="PTHR43673">
    <property type="entry name" value="NAD(P)H NITROREDUCTASE YDGI-RELATED"/>
    <property type="match status" value="1"/>
</dbReference>
<evidence type="ECO:0000313" key="5">
    <source>
        <dbReference type="EMBL" id="KWX08276.1"/>
    </source>
</evidence>
<accession>A0A132NE68</accession>
<dbReference type="CDD" id="cd02138">
    <property type="entry name" value="TdsD-like"/>
    <property type="match status" value="1"/>
</dbReference>
<evidence type="ECO:0000256" key="2">
    <source>
        <dbReference type="ARBA" id="ARBA00023002"/>
    </source>
</evidence>
<feature type="domain" description="Nitroreductase" evidence="3">
    <location>
        <begin position="16"/>
        <end position="158"/>
    </location>
</feature>
<dbReference type="Proteomes" id="UP000070598">
    <property type="component" value="Unassembled WGS sequence"/>
</dbReference>
<reference evidence="5 7" key="2">
    <citation type="submission" date="2015-02" db="EMBL/GenBank/DDBJ databases">
        <title>Physiological reanalysis, assessment of diazotrophy, and genome sequences of multiple isolates of Streptomyces thermoautotrophicus.</title>
        <authorList>
            <person name="MacKellar D.C."/>
            <person name="Lieber L."/>
            <person name="Norman J."/>
            <person name="Bolger A."/>
            <person name="Tobin C."/>
            <person name="Murray J.W."/>
            <person name="Prell J."/>
        </authorList>
    </citation>
    <scope>NUCLEOTIDE SEQUENCE [LARGE SCALE GENOMIC DNA]</scope>
    <source>
        <strain evidence="5 7">UBT1</strain>
    </source>
</reference>
<dbReference type="SUPFAM" id="SSF55469">
    <property type="entry name" value="FMN-dependent nitroreductase-like"/>
    <property type="match status" value="1"/>
</dbReference>
<reference evidence="6" key="1">
    <citation type="submission" date="2015-02" db="EMBL/GenBank/DDBJ databases">
        <title>Physiological reanalysis, assessment of diazotrophy, and genome sequences of multiple isolates of Streptomyces thermoautotrophicus.</title>
        <authorList>
            <person name="MacKellar D.C."/>
            <person name="Lieber L."/>
            <person name="Norman J."/>
            <person name="Bolger A."/>
            <person name="Tobin C."/>
            <person name="Murray J.W."/>
            <person name="Friesen M."/>
            <person name="Prell J."/>
        </authorList>
    </citation>
    <scope>NUCLEOTIDE SEQUENCE [LARGE SCALE GENOMIC DNA]</scope>
    <source>
        <strain evidence="6">UBT1</strain>
    </source>
</reference>
<gene>
    <name evidence="4" type="ORF">TH66_07570</name>
    <name evidence="5" type="ORF">TR74_15750</name>
</gene>
<dbReference type="InterPro" id="IPR029479">
    <property type="entry name" value="Nitroreductase"/>
</dbReference>
<protein>
    <recommendedName>
        <fullName evidence="3">Nitroreductase domain-containing protein</fullName>
    </recommendedName>
</protein>
<evidence type="ECO:0000259" key="3">
    <source>
        <dbReference type="Pfam" id="PF00881"/>
    </source>
</evidence>
<dbReference type="RefSeq" id="WP_067069456.1">
    <property type="nucleotide sequence ID" value="NZ_JYIJ01000015.1"/>
</dbReference>
<dbReference type="Pfam" id="PF00881">
    <property type="entry name" value="Nitroreductase"/>
    <property type="match status" value="1"/>
</dbReference>
<name>A0A132NE68_9ACTN</name>
<evidence type="ECO:0000313" key="4">
    <source>
        <dbReference type="EMBL" id="KWX04436.1"/>
    </source>
</evidence>
<proteinExistence type="inferred from homology"/>
<evidence type="ECO:0000256" key="1">
    <source>
        <dbReference type="ARBA" id="ARBA00007118"/>
    </source>
</evidence>
<dbReference type="Gene3D" id="3.40.109.10">
    <property type="entry name" value="NADH Oxidase"/>
    <property type="match status" value="1"/>
</dbReference>
<dbReference type="EMBL" id="JYIJ01000015">
    <property type="protein sequence ID" value="KWX04436.1"/>
    <property type="molecule type" value="Genomic_DNA"/>
</dbReference>
<sequence>MGHTAPTRTSLHPLLAARWSPYAYDPTRDLQPHQLRALLEAAVWAPSKANSQPWRFLVGRRGDATFKAIFDALAPENQVWAGNAAALVVGVAQTVSEAGHPNSHAAYDLGQAMAQLTVQATAEGLFVHQMARFDPDRVRAAFNIPAGFDPYAVAAIGYLGHPAELPDDLRKWEQAPRVRRPLRETAFAGVWGHPAVD</sequence>
<dbReference type="PANTHER" id="PTHR43673:SF10">
    <property type="entry name" value="NADH DEHYDROGENASE_NAD(P)H NITROREDUCTASE XCC3605-RELATED"/>
    <property type="match status" value="1"/>
</dbReference>
<dbReference type="PATRIC" id="fig|1469144.8.peg.3882"/>
<evidence type="ECO:0000313" key="6">
    <source>
        <dbReference type="Proteomes" id="UP000070598"/>
    </source>
</evidence>
<dbReference type="AlphaFoldDB" id="A0A132NE68"/>
<comment type="similarity">
    <text evidence="1">Belongs to the nitroreductase family.</text>
</comment>